<keyword evidence="3" id="KW-1185">Reference proteome</keyword>
<evidence type="ECO:0000259" key="1">
    <source>
        <dbReference type="Pfam" id="PF00899"/>
    </source>
</evidence>
<organism evidence="2 3">
    <name type="scientific">Nonomuraea rubra</name>
    <dbReference type="NCBI Taxonomy" id="46180"/>
    <lineage>
        <taxon>Bacteria</taxon>
        <taxon>Bacillati</taxon>
        <taxon>Actinomycetota</taxon>
        <taxon>Actinomycetes</taxon>
        <taxon>Streptosporangiales</taxon>
        <taxon>Streptosporangiaceae</taxon>
        <taxon>Nonomuraea</taxon>
    </lineage>
</organism>
<dbReference type="EMBL" id="JACHMI010000001">
    <property type="protein sequence ID" value="MBB6550336.1"/>
    <property type="molecule type" value="Genomic_DNA"/>
</dbReference>
<dbReference type="GO" id="GO:0008641">
    <property type="term" value="F:ubiquitin-like modifier activating enzyme activity"/>
    <property type="evidence" value="ECO:0007669"/>
    <property type="project" value="InterPro"/>
</dbReference>
<dbReference type="GO" id="GO:0016779">
    <property type="term" value="F:nucleotidyltransferase activity"/>
    <property type="evidence" value="ECO:0007669"/>
    <property type="project" value="UniProtKB-KW"/>
</dbReference>
<proteinExistence type="predicted"/>
<accession>A0A7X0U077</accession>
<dbReference type="Gene3D" id="3.40.50.720">
    <property type="entry name" value="NAD(P)-binding Rossmann-like Domain"/>
    <property type="match status" value="1"/>
</dbReference>
<reference evidence="2 3" key="1">
    <citation type="submission" date="2020-08" db="EMBL/GenBank/DDBJ databases">
        <title>Sequencing the genomes of 1000 actinobacteria strains.</title>
        <authorList>
            <person name="Klenk H.-P."/>
        </authorList>
    </citation>
    <scope>NUCLEOTIDE SEQUENCE [LARGE SCALE GENOMIC DNA]</scope>
    <source>
        <strain evidence="2 3">DSM 43768</strain>
    </source>
</reference>
<dbReference type="PANTHER" id="PTHR10953:SF102">
    <property type="entry name" value="ADENYLYLTRANSFERASE AND SULFURTRANSFERASE MOCS3"/>
    <property type="match status" value="1"/>
</dbReference>
<keyword evidence="2" id="KW-0548">Nucleotidyltransferase</keyword>
<dbReference type="InterPro" id="IPR035985">
    <property type="entry name" value="Ubiquitin-activating_enz"/>
</dbReference>
<dbReference type="GO" id="GO:0005737">
    <property type="term" value="C:cytoplasm"/>
    <property type="evidence" value="ECO:0007669"/>
    <property type="project" value="TreeGrafter"/>
</dbReference>
<comment type="caution">
    <text evidence="2">The sequence shown here is derived from an EMBL/GenBank/DDBJ whole genome shotgun (WGS) entry which is preliminary data.</text>
</comment>
<feature type="domain" description="THIF-type NAD/FAD binding fold" evidence="1">
    <location>
        <begin position="123"/>
        <end position="354"/>
    </location>
</feature>
<dbReference type="Proteomes" id="UP000565579">
    <property type="component" value="Unassembled WGS sequence"/>
</dbReference>
<dbReference type="InterPro" id="IPR045886">
    <property type="entry name" value="ThiF/MoeB/HesA"/>
</dbReference>
<dbReference type="Pfam" id="PF00899">
    <property type="entry name" value="ThiF"/>
    <property type="match status" value="1"/>
</dbReference>
<dbReference type="PANTHER" id="PTHR10953">
    <property type="entry name" value="UBIQUITIN-ACTIVATING ENZYME E1"/>
    <property type="match status" value="1"/>
</dbReference>
<dbReference type="AlphaFoldDB" id="A0A7X0U077"/>
<protein>
    <submittedName>
        <fullName evidence="2">Molybdopterin/thiamine biosynthesis adenylyltransferase</fullName>
    </submittedName>
</protein>
<dbReference type="SUPFAM" id="SSF69572">
    <property type="entry name" value="Activating enzymes of the ubiquitin-like proteins"/>
    <property type="match status" value="1"/>
</dbReference>
<sequence>MRVALKECEWETIGADLLVIFDAREAITLDDPDGHVAALLTELRRAPQTAAELSGSLQRRGIPLSEEDVSGGLSGLDSLGLVEDAGGRTLGDPDEDERHFSNLSFYGTYASLERRRAAFHRPMSQAHVLVLGVGGGGSSLVQCLAGLGVGEMTLVDQDRVESRNFARQFLYHHADLGRSKAERAAAWVRDYDPRIKVHAADRWVSAPEDLEDLIQGVDLVAGGLDGHPHANLWANEAAVRNGVPYVLGGANRSQLMYLSVDPGRTACLACDYADRPTGDGPDAVAYRIVENMKLSNPLTGPMAMQVGSLLALEAQRYLTGYEPPRAAGHRVTLDLRNGLVPEWQPLPRNPDCKVCALAPAREGERG</sequence>
<name>A0A7X0U077_9ACTN</name>
<dbReference type="InterPro" id="IPR000594">
    <property type="entry name" value="ThiF_NAD_FAD-bd"/>
</dbReference>
<dbReference type="RefSeq" id="WP_185104625.1">
    <property type="nucleotide sequence ID" value="NZ_JACHMI010000001.1"/>
</dbReference>
<evidence type="ECO:0000313" key="2">
    <source>
        <dbReference type="EMBL" id="MBB6550336.1"/>
    </source>
</evidence>
<keyword evidence="2" id="KW-0808">Transferase</keyword>
<gene>
    <name evidence="2" type="ORF">HD593_005131</name>
</gene>
<dbReference type="GO" id="GO:0004792">
    <property type="term" value="F:thiosulfate-cyanide sulfurtransferase activity"/>
    <property type="evidence" value="ECO:0007669"/>
    <property type="project" value="TreeGrafter"/>
</dbReference>
<evidence type="ECO:0000313" key="3">
    <source>
        <dbReference type="Proteomes" id="UP000565579"/>
    </source>
</evidence>